<sequence length="72" mass="8133">MRRDMDDLHDLVAAHVERAWEAENAYEQLAMAKGIGQEHASHLLRFAVQRIAEGTTSIVDPYALATTWINAR</sequence>
<comment type="caution">
    <text evidence="1">The sequence shown here is derived from an EMBL/GenBank/DDBJ whole genome shotgun (WGS) entry which is preliminary data.</text>
</comment>
<protein>
    <recommendedName>
        <fullName evidence="3">DUF222 domain-containing protein</fullName>
    </recommendedName>
</protein>
<dbReference type="EMBL" id="JBHTIS010001534">
    <property type="protein sequence ID" value="MFD1048341.1"/>
    <property type="molecule type" value="Genomic_DNA"/>
</dbReference>
<name>A0ABW3MDF3_9PSEU</name>
<accession>A0ABW3MDF3</accession>
<evidence type="ECO:0008006" key="3">
    <source>
        <dbReference type="Google" id="ProtNLM"/>
    </source>
</evidence>
<evidence type="ECO:0000313" key="2">
    <source>
        <dbReference type="Proteomes" id="UP001597045"/>
    </source>
</evidence>
<reference evidence="2" key="1">
    <citation type="journal article" date="2019" name="Int. J. Syst. Evol. Microbiol.">
        <title>The Global Catalogue of Microorganisms (GCM) 10K type strain sequencing project: providing services to taxonomists for standard genome sequencing and annotation.</title>
        <authorList>
            <consortium name="The Broad Institute Genomics Platform"/>
            <consortium name="The Broad Institute Genome Sequencing Center for Infectious Disease"/>
            <person name="Wu L."/>
            <person name="Ma J."/>
        </authorList>
    </citation>
    <scope>NUCLEOTIDE SEQUENCE [LARGE SCALE GENOMIC DNA]</scope>
    <source>
        <strain evidence="2">JCM 31486</strain>
    </source>
</reference>
<gene>
    <name evidence="1" type="ORF">ACFQ1S_23780</name>
</gene>
<dbReference type="Proteomes" id="UP001597045">
    <property type="component" value="Unassembled WGS sequence"/>
</dbReference>
<proteinExistence type="predicted"/>
<keyword evidence="2" id="KW-1185">Reference proteome</keyword>
<organism evidence="1 2">
    <name type="scientific">Kibdelosporangium lantanae</name>
    <dbReference type="NCBI Taxonomy" id="1497396"/>
    <lineage>
        <taxon>Bacteria</taxon>
        <taxon>Bacillati</taxon>
        <taxon>Actinomycetota</taxon>
        <taxon>Actinomycetes</taxon>
        <taxon>Pseudonocardiales</taxon>
        <taxon>Pseudonocardiaceae</taxon>
        <taxon>Kibdelosporangium</taxon>
    </lineage>
</organism>
<evidence type="ECO:0000313" key="1">
    <source>
        <dbReference type="EMBL" id="MFD1048341.1"/>
    </source>
</evidence>